<dbReference type="EMBL" id="JAJSOW010000108">
    <property type="protein sequence ID" value="KAI9154263.1"/>
    <property type="molecule type" value="Genomic_DNA"/>
</dbReference>
<accession>A0AAD5NFI8</accession>
<evidence type="ECO:0000313" key="2">
    <source>
        <dbReference type="EMBL" id="KAI9154263.1"/>
    </source>
</evidence>
<dbReference type="AlphaFoldDB" id="A0AAD5NFI8"/>
<keyword evidence="3" id="KW-1185">Reference proteome</keyword>
<dbReference type="Proteomes" id="UP001064489">
    <property type="component" value="Chromosome 11"/>
</dbReference>
<gene>
    <name evidence="2" type="ORF">LWI28_023530</name>
</gene>
<comment type="caution">
    <text evidence="2">The sequence shown here is derived from an EMBL/GenBank/DDBJ whole genome shotgun (WGS) entry which is preliminary data.</text>
</comment>
<dbReference type="InterPro" id="IPR040256">
    <property type="entry name" value="At4g02000-like"/>
</dbReference>
<organism evidence="2 3">
    <name type="scientific">Acer negundo</name>
    <name type="common">Box elder</name>
    <dbReference type="NCBI Taxonomy" id="4023"/>
    <lineage>
        <taxon>Eukaryota</taxon>
        <taxon>Viridiplantae</taxon>
        <taxon>Streptophyta</taxon>
        <taxon>Embryophyta</taxon>
        <taxon>Tracheophyta</taxon>
        <taxon>Spermatophyta</taxon>
        <taxon>Magnoliopsida</taxon>
        <taxon>eudicotyledons</taxon>
        <taxon>Gunneridae</taxon>
        <taxon>Pentapetalae</taxon>
        <taxon>rosids</taxon>
        <taxon>malvids</taxon>
        <taxon>Sapindales</taxon>
        <taxon>Sapindaceae</taxon>
        <taxon>Hippocastanoideae</taxon>
        <taxon>Acereae</taxon>
        <taxon>Acer</taxon>
    </lineage>
</organism>
<proteinExistence type="predicted"/>
<protein>
    <recommendedName>
        <fullName evidence="1">DUF4283 domain-containing protein</fullName>
    </recommendedName>
</protein>
<dbReference type="InterPro" id="IPR025558">
    <property type="entry name" value="DUF4283"/>
</dbReference>
<dbReference type="Pfam" id="PF14111">
    <property type="entry name" value="DUF4283"/>
    <property type="match status" value="1"/>
</dbReference>
<reference evidence="2" key="1">
    <citation type="journal article" date="2022" name="Plant J.">
        <title>Strategies of tolerance reflected in two North American maple genomes.</title>
        <authorList>
            <person name="McEvoy S.L."/>
            <person name="Sezen U.U."/>
            <person name="Trouern-Trend A."/>
            <person name="McMahon S.M."/>
            <person name="Schaberg P.G."/>
            <person name="Yang J."/>
            <person name="Wegrzyn J.L."/>
            <person name="Swenson N.G."/>
        </authorList>
    </citation>
    <scope>NUCLEOTIDE SEQUENCE</scope>
    <source>
        <strain evidence="2">91603</strain>
    </source>
</reference>
<dbReference type="PANTHER" id="PTHR31286">
    <property type="entry name" value="GLYCINE-RICH CELL WALL STRUCTURAL PROTEIN 1.8-LIKE"/>
    <property type="match status" value="1"/>
</dbReference>
<evidence type="ECO:0000313" key="3">
    <source>
        <dbReference type="Proteomes" id="UP001064489"/>
    </source>
</evidence>
<feature type="domain" description="DUF4283" evidence="1">
    <location>
        <begin position="25"/>
        <end position="105"/>
    </location>
</feature>
<reference evidence="2" key="2">
    <citation type="submission" date="2023-02" db="EMBL/GenBank/DDBJ databases">
        <authorList>
            <person name="Swenson N.G."/>
            <person name="Wegrzyn J.L."/>
            <person name="Mcevoy S.L."/>
        </authorList>
    </citation>
    <scope>NUCLEOTIDE SEQUENCE</scope>
    <source>
        <strain evidence="2">91603</strain>
        <tissue evidence="2">Leaf</tissue>
    </source>
</reference>
<name>A0AAD5NFI8_ACENE</name>
<dbReference type="PANTHER" id="PTHR31286:SF99">
    <property type="entry name" value="DUF4283 DOMAIN-CONTAINING PROTEIN"/>
    <property type="match status" value="1"/>
</dbReference>
<sequence>MISEGPDRPAMELSSDLKEQLCKPWTNALLLKIIGRPHIFNFMLLKLNQKWPFISQWQLMDLEDGYFVARFQMLEDLDFVLTRGPWVITNQYLVVQKRKPNFVPGEEDIQRMQYASKRSGNMGNVGKNIISDRKNSPHKHGVGNSCKLSSIETGINLSVKETMNVLPTDLKGRNNNTNMGGSRFAILSEELDEVVTVNRSQTRTGS</sequence>
<evidence type="ECO:0000259" key="1">
    <source>
        <dbReference type="Pfam" id="PF14111"/>
    </source>
</evidence>